<dbReference type="SUPFAM" id="SSF52743">
    <property type="entry name" value="Subtilisin-like"/>
    <property type="match status" value="1"/>
</dbReference>
<dbReference type="EMBL" id="MWPZ01000009">
    <property type="protein sequence ID" value="TIC91779.1"/>
    <property type="molecule type" value="Genomic_DNA"/>
</dbReference>
<organism evidence="1 2">
    <name type="scientific">Colletotrichum higginsianum</name>
    <dbReference type="NCBI Taxonomy" id="80884"/>
    <lineage>
        <taxon>Eukaryota</taxon>
        <taxon>Fungi</taxon>
        <taxon>Dikarya</taxon>
        <taxon>Ascomycota</taxon>
        <taxon>Pezizomycotina</taxon>
        <taxon>Sordariomycetes</taxon>
        <taxon>Hypocreomycetidae</taxon>
        <taxon>Glomerellales</taxon>
        <taxon>Glomerellaceae</taxon>
        <taxon>Colletotrichum</taxon>
        <taxon>Colletotrichum destructivum species complex</taxon>
    </lineage>
</organism>
<sequence length="125" mass="13118">MATEECECLRGGAGDTVFMPTFAGNCPYVLSVGATELNRGSSNSTPSAHERPLHEVAGVYSRVGRGFPDVAAVGDRAILVSGGKWYVVGGTSMSAPVWASVLTFIYEERIAAGQPTLGFVHLILV</sequence>
<evidence type="ECO:0000313" key="1">
    <source>
        <dbReference type="EMBL" id="TIC91779.1"/>
    </source>
</evidence>
<dbReference type="GO" id="GO:0006508">
    <property type="term" value="P:proteolysis"/>
    <property type="evidence" value="ECO:0007669"/>
    <property type="project" value="InterPro"/>
</dbReference>
<dbReference type="PANTHER" id="PTHR14218">
    <property type="entry name" value="PROTEASE S8 TRIPEPTIDYL PEPTIDASE I CLN2"/>
    <property type="match status" value="1"/>
</dbReference>
<dbReference type="Proteomes" id="UP000305883">
    <property type="component" value="Unassembled WGS sequence"/>
</dbReference>
<dbReference type="PANTHER" id="PTHR14218:SF19">
    <property type="entry name" value="SERINE PROTEASE AORO, PUTATIVE (AFU_ORTHOLOGUE AFUA_6G10250)-RELATED"/>
    <property type="match status" value="1"/>
</dbReference>
<dbReference type="GO" id="GO:0008240">
    <property type="term" value="F:tripeptidyl-peptidase activity"/>
    <property type="evidence" value="ECO:0007669"/>
    <property type="project" value="TreeGrafter"/>
</dbReference>
<evidence type="ECO:0000313" key="2">
    <source>
        <dbReference type="Proteomes" id="UP000305883"/>
    </source>
</evidence>
<dbReference type="InterPro" id="IPR050819">
    <property type="entry name" value="Tripeptidyl-peptidase_I"/>
</dbReference>
<proteinExistence type="predicted"/>
<gene>
    <name evidence="1" type="ORF">CH35J_011013</name>
</gene>
<reference evidence="1 2" key="1">
    <citation type="journal article" date="2019" name="Genome Biol. Evol.">
        <title>Genomic Plasticity Mediated by Transposable Elements in the Plant Pathogenic Fungus Colletotrichum higginsianum.</title>
        <authorList>
            <person name="Tsushima A."/>
            <person name="Gan P."/>
            <person name="Kumakura N."/>
            <person name="Narusaka M."/>
            <person name="Takano Y."/>
            <person name="Narusaka Y."/>
            <person name="Shirasu K."/>
        </authorList>
    </citation>
    <scope>NUCLEOTIDE SEQUENCE [LARGE SCALE GENOMIC DNA]</scope>
    <source>
        <strain evidence="1 2">MAFF305635-RFP</strain>
    </source>
</reference>
<dbReference type="Gene3D" id="3.40.50.200">
    <property type="entry name" value="Peptidase S8/S53 domain"/>
    <property type="match status" value="1"/>
</dbReference>
<dbReference type="OrthoDB" id="4867732at2759"/>
<dbReference type="AlphaFoldDB" id="A0A4T0VI22"/>
<dbReference type="InterPro" id="IPR036852">
    <property type="entry name" value="Peptidase_S8/S53_dom_sf"/>
</dbReference>
<accession>A0A4T0VI22</accession>
<name>A0A4T0VI22_9PEZI</name>
<dbReference type="GO" id="GO:0004252">
    <property type="term" value="F:serine-type endopeptidase activity"/>
    <property type="evidence" value="ECO:0007669"/>
    <property type="project" value="InterPro"/>
</dbReference>
<comment type="caution">
    <text evidence="1">The sequence shown here is derived from an EMBL/GenBank/DDBJ whole genome shotgun (WGS) entry which is preliminary data.</text>
</comment>
<protein>
    <submittedName>
        <fullName evidence="1">Tripeptidyl-peptidase sed1</fullName>
    </submittedName>
</protein>